<dbReference type="InterPro" id="IPR010064">
    <property type="entry name" value="HK97-gp10_tail"/>
</dbReference>
<proteinExistence type="predicted"/>
<organism evidence="1 2">
    <name type="scientific">Oceanobacillus caeni</name>
    <dbReference type="NCBI Taxonomy" id="405946"/>
    <lineage>
        <taxon>Bacteria</taxon>
        <taxon>Bacillati</taxon>
        <taxon>Bacillota</taxon>
        <taxon>Bacilli</taxon>
        <taxon>Bacillales</taxon>
        <taxon>Bacillaceae</taxon>
        <taxon>Oceanobacillus</taxon>
    </lineage>
</organism>
<dbReference type="RefSeq" id="WP_060668217.1">
    <property type="nucleotide sequence ID" value="NZ_LGTK01000018.1"/>
</dbReference>
<accession>A0ABR5MK59</accession>
<dbReference type="NCBIfam" id="TIGR01725">
    <property type="entry name" value="phge_HK97_gp10"/>
    <property type="match status" value="1"/>
</dbReference>
<evidence type="ECO:0000313" key="2">
    <source>
        <dbReference type="Proteomes" id="UP000037854"/>
    </source>
</evidence>
<name>A0ABR5MK59_9BACI</name>
<sequence length="135" mass="15090">MSAEITGVNKLLSDLENRLGKQAMQRISDEALKAGAKVFVKELQAQVKTFSDGKEYSKGYTLEEITVSEPMWVGGVRTIKVHWRGPHGRYRVIHLNEWGTVKNPNPRGKGAIARALKNAENAYQKAIMEAVRRGL</sequence>
<reference evidence="1 2" key="1">
    <citation type="submission" date="2015-07" db="EMBL/GenBank/DDBJ databases">
        <title>High-quality draft genome sequence of Oceanobacillus caeni HM6, a bacillus isolated from a human feces.</title>
        <authorList>
            <person name="Kumar J."/>
            <person name="Verma M.K."/>
            <person name="Pandey R."/>
            <person name="Bhambi M."/>
            <person name="Chauhan N."/>
        </authorList>
    </citation>
    <scope>NUCLEOTIDE SEQUENCE [LARGE SCALE GENOMIC DNA]</scope>
    <source>
        <strain evidence="1 2">HM6</strain>
    </source>
</reference>
<keyword evidence="2" id="KW-1185">Reference proteome</keyword>
<dbReference type="Proteomes" id="UP000037854">
    <property type="component" value="Unassembled WGS sequence"/>
</dbReference>
<comment type="caution">
    <text evidence="1">The sequence shown here is derived from an EMBL/GenBank/DDBJ whole genome shotgun (WGS) entry which is preliminary data.</text>
</comment>
<gene>
    <name evidence="1" type="ORF">AFL42_07155</name>
</gene>
<protein>
    <recommendedName>
        <fullName evidence="3">HK97 gp10 family phage protein</fullName>
    </recommendedName>
</protein>
<evidence type="ECO:0008006" key="3">
    <source>
        <dbReference type="Google" id="ProtNLM"/>
    </source>
</evidence>
<dbReference type="EMBL" id="LGTK01000018">
    <property type="protein sequence ID" value="KPH76073.1"/>
    <property type="molecule type" value="Genomic_DNA"/>
</dbReference>
<evidence type="ECO:0000313" key="1">
    <source>
        <dbReference type="EMBL" id="KPH76073.1"/>
    </source>
</evidence>